<gene>
    <name evidence="15" type="ORF">ITX44_06120</name>
</gene>
<accession>A0ABS2TNR5</accession>
<keyword evidence="7" id="KW-0032">Aminotransferase</keyword>
<dbReference type="EC" id="2.6.1.76" evidence="5"/>
<organism evidence="15 16">
    <name type="scientific">Actinacidiphila acididurans</name>
    <dbReference type="NCBI Taxonomy" id="2784346"/>
    <lineage>
        <taxon>Bacteria</taxon>
        <taxon>Bacillati</taxon>
        <taxon>Actinomycetota</taxon>
        <taxon>Actinomycetes</taxon>
        <taxon>Kitasatosporales</taxon>
        <taxon>Streptomycetaceae</taxon>
        <taxon>Actinacidiphila</taxon>
    </lineage>
</organism>
<keyword evidence="9 14" id="KW-0663">Pyridoxal phosphate</keyword>
<dbReference type="EMBL" id="JADKYB010000003">
    <property type="protein sequence ID" value="MBM9504116.1"/>
    <property type="molecule type" value="Genomic_DNA"/>
</dbReference>
<evidence type="ECO:0000256" key="1">
    <source>
        <dbReference type="ARBA" id="ARBA00001933"/>
    </source>
</evidence>
<dbReference type="SUPFAM" id="SSF53383">
    <property type="entry name" value="PLP-dependent transferases"/>
    <property type="match status" value="1"/>
</dbReference>
<reference evidence="15 16" key="1">
    <citation type="submission" date="2021-01" db="EMBL/GenBank/DDBJ databases">
        <title>Streptomyces acididurans sp. nov., isolated from a peat swamp forest soil.</title>
        <authorList>
            <person name="Chantavorakit T."/>
            <person name="Duangmal K."/>
        </authorList>
    </citation>
    <scope>NUCLEOTIDE SEQUENCE [LARGE SCALE GENOMIC DNA]</scope>
    <source>
        <strain evidence="15 16">KK5PA1</strain>
    </source>
</reference>
<dbReference type="InterPro" id="IPR004637">
    <property type="entry name" value="Dat"/>
</dbReference>
<comment type="caution">
    <text evidence="15">The sequence shown here is derived from an EMBL/GenBank/DDBJ whole genome shotgun (WGS) entry which is preliminary data.</text>
</comment>
<dbReference type="Gene3D" id="3.40.640.10">
    <property type="entry name" value="Type I PLP-dependent aspartate aminotransferase-like (Major domain)"/>
    <property type="match status" value="1"/>
</dbReference>
<dbReference type="InterPro" id="IPR015421">
    <property type="entry name" value="PyrdxlP-dep_Trfase_major"/>
</dbReference>
<dbReference type="CDD" id="cd00610">
    <property type="entry name" value="OAT_like"/>
    <property type="match status" value="1"/>
</dbReference>
<dbReference type="NCBIfam" id="TIGR00709">
    <property type="entry name" value="dat"/>
    <property type="match status" value="1"/>
</dbReference>
<comment type="function">
    <text evidence="2">Catalyzes reversively the conversion of L-aspartate beta-semialdehyde (ASA) to L-2,4-diaminobutyrate (DABA) by transamination with L-glutamate.</text>
</comment>
<name>A0ABS2TNR5_9ACTN</name>
<evidence type="ECO:0000256" key="2">
    <source>
        <dbReference type="ARBA" id="ARBA00002189"/>
    </source>
</evidence>
<dbReference type="PANTHER" id="PTHR43552">
    <property type="entry name" value="DIAMINOBUTYRATE--2-OXOGLUTARATE AMINOTRANSFERASE"/>
    <property type="match status" value="1"/>
</dbReference>
<keyword evidence="8" id="KW-0808">Transferase</keyword>
<evidence type="ECO:0000313" key="15">
    <source>
        <dbReference type="EMBL" id="MBM9504116.1"/>
    </source>
</evidence>
<evidence type="ECO:0000256" key="9">
    <source>
        <dbReference type="ARBA" id="ARBA00022898"/>
    </source>
</evidence>
<evidence type="ECO:0000256" key="12">
    <source>
        <dbReference type="ARBA" id="ARBA00031476"/>
    </source>
</evidence>
<evidence type="ECO:0000256" key="11">
    <source>
        <dbReference type="ARBA" id="ARBA00030665"/>
    </source>
</evidence>
<protein>
    <recommendedName>
        <fullName evidence="6">Diaminobutyrate--2-oxoglutarate transaminase</fullName>
        <ecNumber evidence="5">2.6.1.76</ecNumber>
    </recommendedName>
    <alternativeName>
        <fullName evidence="11">DABA aminotransferase</fullName>
    </alternativeName>
    <alternativeName>
        <fullName evidence="12">Diaminobutyrate--2-oxoglutarate aminotransferase</fullName>
    </alternativeName>
    <alternativeName>
        <fullName evidence="10">L-2,4-diaminobutyric acid transaminase</fullName>
    </alternativeName>
</protein>
<dbReference type="PANTHER" id="PTHR43552:SF1">
    <property type="entry name" value="DIAMINOBUTYRATE--2-OXOGLUTARATE AMINOTRANSFERASE"/>
    <property type="match status" value="1"/>
</dbReference>
<proteinExistence type="inferred from homology"/>
<dbReference type="InterPro" id="IPR015424">
    <property type="entry name" value="PyrdxlP-dep_Trfase"/>
</dbReference>
<dbReference type="RefSeq" id="WP_205355999.1">
    <property type="nucleotide sequence ID" value="NZ_JADKYB010000003.1"/>
</dbReference>
<comment type="pathway">
    <text evidence="3">Amine and polyamine biosynthesis; ectoine biosynthesis; L-ectoine from L-aspartate 4-semialdehyde: step 1/3.</text>
</comment>
<keyword evidence="16" id="KW-1185">Reference proteome</keyword>
<evidence type="ECO:0000256" key="14">
    <source>
        <dbReference type="RuleBase" id="RU003560"/>
    </source>
</evidence>
<evidence type="ECO:0000256" key="8">
    <source>
        <dbReference type="ARBA" id="ARBA00022679"/>
    </source>
</evidence>
<dbReference type="Pfam" id="PF00202">
    <property type="entry name" value="Aminotran_3"/>
    <property type="match status" value="1"/>
</dbReference>
<dbReference type="Gene3D" id="3.90.1150.10">
    <property type="entry name" value="Aspartate Aminotransferase, domain 1"/>
    <property type="match status" value="1"/>
</dbReference>
<evidence type="ECO:0000256" key="7">
    <source>
        <dbReference type="ARBA" id="ARBA00022576"/>
    </source>
</evidence>
<dbReference type="InterPro" id="IPR049704">
    <property type="entry name" value="Aminotrans_3_PPA_site"/>
</dbReference>
<evidence type="ECO:0000256" key="5">
    <source>
        <dbReference type="ARBA" id="ARBA00013155"/>
    </source>
</evidence>
<comment type="cofactor">
    <cofactor evidence="1">
        <name>pyridoxal 5'-phosphate</name>
        <dbReference type="ChEBI" id="CHEBI:597326"/>
    </cofactor>
</comment>
<comment type="similarity">
    <text evidence="4 14">Belongs to the class-III pyridoxal-phosphate-dependent aminotransferase family.</text>
</comment>
<comment type="catalytic activity">
    <reaction evidence="13">
        <text>L-2,4-diaminobutanoate + 2-oxoglutarate = L-aspartate 4-semialdehyde + L-glutamate</text>
        <dbReference type="Rhea" id="RHEA:11160"/>
        <dbReference type="ChEBI" id="CHEBI:16810"/>
        <dbReference type="ChEBI" id="CHEBI:29985"/>
        <dbReference type="ChEBI" id="CHEBI:58761"/>
        <dbReference type="ChEBI" id="CHEBI:537519"/>
        <dbReference type="EC" id="2.6.1.76"/>
    </reaction>
</comment>
<evidence type="ECO:0000256" key="13">
    <source>
        <dbReference type="ARBA" id="ARBA00049111"/>
    </source>
</evidence>
<dbReference type="InterPro" id="IPR015422">
    <property type="entry name" value="PyrdxlP-dep_Trfase_small"/>
</dbReference>
<sequence>MNTHSAPVVRTAVPGPLSQKYLARQASSESNARSYPRWLPIAVERAQGPWIEDADGNVFLDALTGAGVLSLGHNHPVVAEAVRRQLDTFVHGLDLPTPAKAEFTERHLAMLPPGLRDRMRMHFCGPTGANGVEAAIKLCKIATGRSEVVSFQGAFHGSTAAAMALTGNTETKGKVGGALPGVHFFPFSSCARCPLGLRPETCETNCATYLERVLTDPNGGVTRPAAVIMEMVQGEGGVVPATAQFARQVREITRKLDIPLIVDEVQTGCGRTGTWFAFEQYGIEPDVVVASKALSGIGLPVSVLMYDQALDVWEPGAHIGTFRGNQLAFAAGVAALDVIREERVLENVRERGAQLAELLPALAGRHRWINDVRGLGLMWGIELADPDAGPDATSQTVTAMARAVQREALQRGLICEVGGRDDTVVRLLPPLNVTEEQIGFVVDILDRAFTEAAG</sequence>
<evidence type="ECO:0000256" key="3">
    <source>
        <dbReference type="ARBA" id="ARBA00004946"/>
    </source>
</evidence>
<dbReference type="Proteomes" id="UP000749040">
    <property type="component" value="Unassembled WGS sequence"/>
</dbReference>
<dbReference type="PROSITE" id="PS00600">
    <property type="entry name" value="AA_TRANSFER_CLASS_3"/>
    <property type="match status" value="1"/>
</dbReference>
<evidence type="ECO:0000256" key="10">
    <source>
        <dbReference type="ARBA" id="ARBA00029744"/>
    </source>
</evidence>
<evidence type="ECO:0000256" key="6">
    <source>
        <dbReference type="ARBA" id="ARBA00014798"/>
    </source>
</evidence>
<evidence type="ECO:0000256" key="4">
    <source>
        <dbReference type="ARBA" id="ARBA00008954"/>
    </source>
</evidence>
<evidence type="ECO:0000313" key="16">
    <source>
        <dbReference type="Proteomes" id="UP000749040"/>
    </source>
</evidence>
<dbReference type="InterPro" id="IPR005814">
    <property type="entry name" value="Aminotrans_3"/>
</dbReference>
<dbReference type="PIRSF" id="PIRSF000521">
    <property type="entry name" value="Transaminase_4ab_Lys_Orn"/>
    <property type="match status" value="1"/>
</dbReference>